<comment type="caution">
    <text evidence="1">The sequence shown here is derived from an EMBL/GenBank/DDBJ whole genome shotgun (WGS) entry which is preliminary data.</text>
</comment>
<evidence type="ECO:0000313" key="2">
    <source>
        <dbReference type="Proteomes" id="UP000239759"/>
    </source>
</evidence>
<evidence type="ECO:0000313" key="1">
    <source>
        <dbReference type="EMBL" id="PPB02458.1"/>
    </source>
</evidence>
<organism evidence="1 2">
    <name type="scientific">Brevibacillus laterosporus</name>
    <name type="common">Bacillus laterosporus</name>
    <dbReference type="NCBI Taxonomy" id="1465"/>
    <lineage>
        <taxon>Bacteria</taxon>
        <taxon>Bacillati</taxon>
        <taxon>Bacillota</taxon>
        <taxon>Bacilli</taxon>
        <taxon>Bacillales</taxon>
        <taxon>Paenibacillaceae</taxon>
        <taxon>Brevibacillus</taxon>
    </lineage>
</organism>
<dbReference type="Proteomes" id="UP000239759">
    <property type="component" value="Unassembled WGS sequence"/>
</dbReference>
<gene>
    <name evidence="1" type="ORF">C4A77_11895</name>
</gene>
<evidence type="ECO:0008006" key="3">
    <source>
        <dbReference type="Google" id="ProtNLM"/>
    </source>
</evidence>
<reference evidence="1 2" key="1">
    <citation type="submission" date="2018-02" db="EMBL/GenBank/DDBJ databases">
        <title>Comparative analysis of genomes of three Brevibacillus laterosporus strains producers of potent antimicrobials isolated from silage.</title>
        <authorList>
            <person name="Kojic M."/>
            <person name="Miljkovic M."/>
            <person name="Studholme D."/>
            <person name="Filipic B."/>
        </authorList>
    </citation>
    <scope>NUCLEOTIDE SEQUENCE [LARGE SCALE GENOMIC DNA]</scope>
    <source>
        <strain evidence="1 2">BGSP11</strain>
    </source>
</reference>
<dbReference type="AlphaFoldDB" id="A0AAP8QE24"/>
<proteinExistence type="predicted"/>
<sequence length="485" mass="56298">MKISEIFNLEKSQRELDFIDIDIDNDLPLFVDPYFLSHRKDPWSVSAHRTIQSFFHHVIDLLEAGFQKEARVLFENLSEPNETCLGVSSDRPRGRGVGSDEAAKIFDNLMNSKAIESGLIGHFEDFVLFVDGVGKDKISDLTTNLIREHLIEYTQAQCRLHGIELTKDVPSGFYWDDTELRWSSRLTEMLVIKDRKILLVPKGAVTFSYYYAPDKYCQHFVLNFLQHEHVRLNSSLVRMKKQKKGPDLILPPFKKTLIKLEDPFRKEYLRDFTMKHPLVFNEFRQQAKDKMQPLTNEQLDGEIDINDFVDYLIDRLTNIKTGAGKQATKYHRHIVGIMEFLLYPNLTRPVVEDDIHDGRKRLDISFDNSATQGFFHQLHDIKKIPSQYVVVECKNYSSEVANPELDQLSGRFSPNRGMFGIITCRAIDNLELFLKRCNDTYRDSRGVIIPIVDEDIVTLLTALKDNGRNVVEDFLFERLRKVIMS</sequence>
<name>A0AAP8QE24_BRELA</name>
<protein>
    <recommendedName>
        <fullName evidence="3">Restriction endonuclease type IV Mrr domain-containing protein</fullName>
    </recommendedName>
</protein>
<dbReference type="EMBL" id="PRKQ01000012">
    <property type="protein sequence ID" value="PPB02458.1"/>
    <property type="molecule type" value="Genomic_DNA"/>
</dbReference>
<accession>A0AAP8QE24</accession>